<feature type="compositionally biased region" description="Low complexity" evidence="1">
    <location>
        <begin position="208"/>
        <end position="253"/>
    </location>
</feature>
<comment type="caution">
    <text evidence="3">The sequence shown here is derived from an EMBL/GenBank/DDBJ whole genome shotgun (WGS) entry which is preliminary data.</text>
</comment>
<dbReference type="PANTHER" id="PTHR20916">
    <property type="entry name" value="CYSTEINE AND GLYCINE-RICH PROTEIN 2 BINDING PROTEIN"/>
    <property type="match status" value="1"/>
</dbReference>
<gene>
    <name evidence="3" type="ORF">RFI_39358</name>
</gene>
<proteinExistence type="predicted"/>
<evidence type="ECO:0000313" key="4">
    <source>
        <dbReference type="Proteomes" id="UP000023152"/>
    </source>
</evidence>
<feature type="compositionally biased region" description="Basic and acidic residues" evidence="1">
    <location>
        <begin position="433"/>
        <end position="449"/>
    </location>
</feature>
<organism evidence="3 4">
    <name type="scientific">Reticulomyxa filosa</name>
    <dbReference type="NCBI Taxonomy" id="46433"/>
    <lineage>
        <taxon>Eukaryota</taxon>
        <taxon>Sar</taxon>
        <taxon>Rhizaria</taxon>
        <taxon>Retaria</taxon>
        <taxon>Foraminifera</taxon>
        <taxon>Monothalamids</taxon>
        <taxon>Reticulomyxidae</taxon>
        <taxon>Reticulomyxa</taxon>
    </lineage>
</organism>
<keyword evidence="2" id="KW-1133">Transmembrane helix</keyword>
<dbReference type="Proteomes" id="UP000023152">
    <property type="component" value="Unassembled WGS sequence"/>
</dbReference>
<feature type="compositionally biased region" description="Basic and acidic residues" evidence="1">
    <location>
        <begin position="255"/>
        <end position="267"/>
    </location>
</feature>
<feature type="region of interest" description="Disordered" evidence="1">
    <location>
        <begin position="417"/>
        <end position="471"/>
    </location>
</feature>
<dbReference type="PANTHER" id="PTHR20916:SF18">
    <property type="entry name" value="IPT_TIG DOMAIN-CONTAINING PROTEIN"/>
    <property type="match status" value="1"/>
</dbReference>
<accession>X6LAJ2</accession>
<feature type="region of interest" description="Disordered" evidence="1">
    <location>
        <begin position="194"/>
        <end position="275"/>
    </location>
</feature>
<dbReference type="EMBL" id="ASPP01047462">
    <property type="protein sequence ID" value="ETN98156.1"/>
    <property type="molecule type" value="Genomic_DNA"/>
</dbReference>
<sequence>MDGYDECVQMDLTTFVVGQAIEDTYKKDSFALLENIFQLKGTHVSRGADGGCVVDNSPYNCLNNTVHSCVSLLNSTYASEINGKIDARCESNEATPRLRESVLAGIVGIAGGKILLLCLGIGCKYCQHELASPENEVINEEIDPPPHLQDVTWPPPSKHGSFAESYMRASSVVTVSDDGQLDYDYLLMTGDAPPFEDNNKSHPPPVYNNLSHNNNNNKNNNNNSNNNNTSNNHNNDNNSNSNINNNNDNNGHNTHTHEHGHEHEHAHAHAHGIGHHTHEHSALRQACYDAPLFCFLCIWTMSRYWFFMTLWTLKHAYFTMIIVISSVLSLTLALVKNTEVVGFLSCSSFDEYVDTCSTVENQCALRQWVILPGLKTSNYTIKTYIHKKKGLAFILRLMEQMVVMKYYDQLKKRDRKEQMQNHTVFKELSNPNRENEKKMDDENLQKTDSPKNNPTKKRKNDSGSFWSRFRVSTGRGKKLGVLNSPQTEIVSNAGHKDPSVRIFRLEE</sequence>
<evidence type="ECO:0000313" key="3">
    <source>
        <dbReference type="EMBL" id="ETN98156.1"/>
    </source>
</evidence>
<evidence type="ECO:0000256" key="2">
    <source>
        <dbReference type="SAM" id="Phobius"/>
    </source>
</evidence>
<name>X6LAJ2_RETFI</name>
<keyword evidence="4" id="KW-1185">Reference proteome</keyword>
<evidence type="ECO:0000256" key="1">
    <source>
        <dbReference type="SAM" id="MobiDB-lite"/>
    </source>
</evidence>
<keyword evidence="2" id="KW-0812">Transmembrane</keyword>
<reference evidence="3 4" key="1">
    <citation type="journal article" date="2013" name="Curr. Biol.">
        <title>The Genome of the Foraminiferan Reticulomyxa filosa.</title>
        <authorList>
            <person name="Glockner G."/>
            <person name="Hulsmann N."/>
            <person name="Schleicher M."/>
            <person name="Noegel A.A."/>
            <person name="Eichinger L."/>
            <person name="Gallinger C."/>
            <person name="Pawlowski J."/>
            <person name="Sierra R."/>
            <person name="Euteneuer U."/>
            <person name="Pillet L."/>
            <person name="Moustafa A."/>
            <person name="Platzer M."/>
            <person name="Groth M."/>
            <person name="Szafranski K."/>
            <person name="Schliwa M."/>
        </authorList>
    </citation>
    <scope>NUCLEOTIDE SEQUENCE [LARGE SCALE GENOMIC DNA]</scope>
</reference>
<protein>
    <submittedName>
        <fullName evidence="3">Uncharacterized protein</fullName>
    </submittedName>
</protein>
<dbReference type="AlphaFoldDB" id="X6LAJ2"/>
<feature type="transmembrane region" description="Helical" evidence="2">
    <location>
        <begin position="317"/>
        <end position="335"/>
    </location>
</feature>
<keyword evidence="2" id="KW-0472">Membrane</keyword>